<evidence type="ECO:0000256" key="6">
    <source>
        <dbReference type="ARBA" id="ARBA00023134"/>
    </source>
</evidence>
<dbReference type="InterPro" id="IPR032859">
    <property type="entry name" value="KH_dom-like"/>
</dbReference>
<feature type="binding site" evidence="8">
    <location>
        <begin position="185"/>
        <end position="192"/>
    </location>
    <ligand>
        <name>GTP</name>
        <dbReference type="ChEBI" id="CHEBI:37565"/>
        <label>2</label>
    </ligand>
</feature>
<proteinExistence type="inferred from homology"/>
<comment type="subunit">
    <text evidence="8">Associates with the 50S ribosomal subunit.</text>
</comment>
<dbReference type="Proteomes" id="UP000179129">
    <property type="component" value="Unassembled WGS sequence"/>
</dbReference>
<organism evidence="12 13">
    <name type="scientific">Candidatus Glassbacteria bacterium RIFCSPLOWO2_12_FULL_58_11</name>
    <dbReference type="NCBI Taxonomy" id="1817867"/>
    <lineage>
        <taxon>Bacteria</taxon>
        <taxon>Candidatus Glassiibacteriota</taxon>
    </lineage>
</organism>
<reference evidence="12 13" key="1">
    <citation type="journal article" date="2016" name="Nat. Commun.">
        <title>Thousands of microbial genomes shed light on interconnected biogeochemical processes in an aquifer system.</title>
        <authorList>
            <person name="Anantharaman K."/>
            <person name="Brown C.T."/>
            <person name="Hug L.A."/>
            <person name="Sharon I."/>
            <person name="Castelle C.J."/>
            <person name="Probst A.J."/>
            <person name="Thomas B.C."/>
            <person name="Singh A."/>
            <person name="Wilkins M.J."/>
            <person name="Karaoz U."/>
            <person name="Brodie E.L."/>
            <person name="Williams K.H."/>
            <person name="Hubbard S.S."/>
            <person name="Banfield J.F."/>
        </authorList>
    </citation>
    <scope>NUCLEOTIDE SEQUENCE [LARGE SCALE GENOMIC DNA]</scope>
</reference>
<accession>A0A1F5YS72</accession>
<dbReference type="Gene3D" id="3.40.50.300">
    <property type="entry name" value="P-loop containing nucleotide triphosphate hydrolases"/>
    <property type="match status" value="2"/>
</dbReference>
<sequence>MKSLPRVAVIGRPNVGKSTLFNRLVGRRVAIVDSTPGVTRDRLYGVVEWNGRAFGLIDTAGILSETVEKFDQEIQLQIEVAIEEADLLLFVVDALDGPTAEEEDLVRSVRRTGKPVVLAVNKIDTARKFPGTEFHRWGFDRLCPVSALQGTGTGDLLDIIIANLPESESRGEKIPEGALEIALIGRPNVGKSSLLNRLVGEERMVVSEVAGTTRDPVDSFFRYRGRELVLIDTAGLRKKMKTASGLDYYTLLRTISCIERCDVAVLLLDAREGASRQDMRIADMVVGNGKSLVLAMNKWDLIESKETNTAADIEKGIKADYPHLAHVPVVFISALTAQRMDRLLKLVVEVFDERQRRLPDEGLNEVLLEAVGRLNPPSAGGRKILISGCRQVGTSPPNFEIFTNFPDRIPEHYRRYLTNRIRDSFPFPGTPLRVSFTKRRAGGKKSPKSGKG</sequence>
<dbReference type="InterPro" id="IPR006073">
    <property type="entry name" value="GTP-bd"/>
</dbReference>
<dbReference type="SUPFAM" id="SSF52540">
    <property type="entry name" value="P-loop containing nucleoside triphosphate hydrolases"/>
    <property type="match status" value="2"/>
</dbReference>
<comment type="caution">
    <text evidence="12">The sequence shown here is derived from an EMBL/GenBank/DDBJ whole genome shotgun (WGS) entry which is preliminary data.</text>
</comment>
<dbReference type="EMBL" id="MFIX01000165">
    <property type="protein sequence ID" value="OGG02966.1"/>
    <property type="molecule type" value="Genomic_DNA"/>
</dbReference>
<dbReference type="NCBIfam" id="TIGR03594">
    <property type="entry name" value="GTPase_EngA"/>
    <property type="match status" value="1"/>
</dbReference>
<comment type="similarity">
    <text evidence="1 8 9 10">Belongs to the TRAFAC class TrmE-Era-EngA-EngB-Septin-like GTPase superfamily. EngA (Der) GTPase family.</text>
</comment>
<dbReference type="PANTHER" id="PTHR43834:SF6">
    <property type="entry name" value="GTPASE DER"/>
    <property type="match status" value="1"/>
</dbReference>
<dbReference type="AlphaFoldDB" id="A0A1F5YS72"/>
<dbReference type="PIRSF" id="PIRSF006485">
    <property type="entry name" value="GTP-binding_EngA"/>
    <property type="match status" value="1"/>
</dbReference>
<keyword evidence="3 8" id="KW-0690">Ribosome biogenesis</keyword>
<evidence type="ECO:0000256" key="10">
    <source>
        <dbReference type="RuleBase" id="RU004481"/>
    </source>
</evidence>
<dbReference type="InterPro" id="IPR005225">
    <property type="entry name" value="Small_GTP-bd"/>
</dbReference>
<gene>
    <name evidence="8" type="primary">der</name>
    <name evidence="12" type="ORF">A3F83_06010</name>
</gene>
<dbReference type="InterPro" id="IPR015946">
    <property type="entry name" value="KH_dom-like_a/b"/>
</dbReference>
<evidence type="ECO:0000256" key="8">
    <source>
        <dbReference type="HAMAP-Rule" id="MF_00195"/>
    </source>
</evidence>
<evidence type="ECO:0000256" key="7">
    <source>
        <dbReference type="ARBA" id="ARBA00032345"/>
    </source>
</evidence>
<evidence type="ECO:0000256" key="9">
    <source>
        <dbReference type="PROSITE-ProRule" id="PRU01049"/>
    </source>
</evidence>
<dbReference type="Gene3D" id="3.30.300.20">
    <property type="match status" value="1"/>
</dbReference>
<evidence type="ECO:0000256" key="4">
    <source>
        <dbReference type="ARBA" id="ARBA00022737"/>
    </source>
</evidence>
<keyword evidence="6 8" id="KW-0342">GTP-binding</keyword>
<evidence type="ECO:0000313" key="12">
    <source>
        <dbReference type="EMBL" id="OGG02966.1"/>
    </source>
</evidence>
<evidence type="ECO:0000256" key="1">
    <source>
        <dbReference type="ARBA" id="ARBA00008279"/>
    </source>
</evidence>
<feature type="domain" description="EngA-type G" evidence="11">
    <location>
        <begin position="5"/>
        <end position="168"/>
    </location>
</feature>
<dbReference type="GO" id="GO:0042254">
    <property type="term" value="P:ribosome biogenesis"/>
    <property type="evidence" value="ECO:0007669"/>
    <property type="project" value="UniProtKB-KW"/>
</dbReference>
<evidence type="ECO:0000313" key="13">
    <source>
        <dbReference type="Proteomes" id="UP000179129"/>
    </source>
</evidence>
<dbReference type="PANTHER" id="PTHR43834">
    <property type="entry name" value="GTPASE DER"/>
    <property type="match status" value="1"/>
</dbReference>
<dbReference type="STRING" id="1817867.A3F83_06010"/>
<evidence type="ECO:0000256" key="3">
    <source>
        <dbReference type="ARBA" id="ARBA00022517"/>
    </source>
</evidence>
<name>A0A1F5YS72_9BACT</name>
<dbReference type="Pfam" id="PF01926">
    <property type="entry name" value="MMR_HSR1"/>
    <property type="match status" value="2"/>
</dbReference>
<feature type="binding site" evidence="8">
    <location>
        <begin position="11"/>
        <end position="18"/>
    </location>
    <ligand>
        <name>GTP</name>
        <dbReference type="ChEBI" id="CHEBI:37565"/>
        <label>1</label>
    </ligand>
</feature>
<feature type="binding site" evidence="8">
    <location>
        <begin position="121"/>
        <end position="124"/>
    </location>
    <ligand>
        <name>GTP</name>
        <dbReference type="ChEBI" id="CHEBI:37565"/>
        <label>1</label>
    </ligand>
</feature>
<feature type="binding site" evidence="8">
    <location>
        <begin position="232"/>
        <end position="236"/>
    </location>
    <ligand>
        <name>GTP</name>
        <dbReference type="ChEBI" id="CHEBI:37565"/>
        <label>2</label>
    </ligand>
</feature>
<keyword evidence="5 8" id="KW-0547">Nucleotide-binding</keyword>
<dbReference type="InterPro" id="IPR016484">
    <property type="entry name" value="GTPase_Der"/>
</dbReference>
<dbReference type="PROSITE" id="PS51712">
    <property type="entry name" value="G_ENGA"/>
    <property type="match status" value="2"/>
</dbReference>
<dbReference type="InterPro" id="IPR031166">
    <property type="entry name" value="G_ENGA"/>
</dbReference>
<comment type="function">
    <text evidence="8 10">GTPase that plays an essential role in the late steps of ribosome biogenesis.</text>
</comment>
<dbReference type="Pfam" id="PF14714">
    <property type="entry name" value="KH_dom-like"/>
    <property type="match status" value="1"/>
</dbReference>
<dbReference type="CDD" id="cd01895">
    <property type="entry name" value="EngA2"/>
    <property type="match status" value="1"/>
</dbReference>
<dbReference type="HAMAP" id="MF_00195">
    <property type="entry name" value="GTPase_Der"/>
    <property type="match status" value="1"/>
</dbReference>
<dbReference type="GO" id="GO:0005525">
    <property type="term" value="F:GTP binding"/>
    <property type="evidence" value="ECO:0007669"/>
    <property type="project" value="UniProtKB-UniRule"/>
</dbReference>
<evidence type="ECO:0000256" key="5">
    <source>
        <dbReference type="ARBA" id="ARBA00022741"/>
    </source>
</evidence>
<dbReference type="FunFam" id="3.40.50.300:FF:000040">
    <property type="entry name" value="GTPase Der"/>
    <property type="match status" value="1"/>
</dbReference>
<feature type="binding site" evidence="8">
    <location>
        <begin position="297"/>
        <end position="300"/>
    </location>
    <ligand>
        <name>GTP</name>
        <dbReference type="ChEBI" id="CHEBI:37565"/>
        <label>2</label>
    </ligand>
</feature>
<keyword evidence="4 10" id="KW-0677">Repeat</keyword>
<dbReference type="NCBIfam" id="TIGR00231">
    <property type="entry name" value="small_GTP"/>
    <property type="match status" value="2"/>
</dbReference>
<evidence type="ECO:0000256" key="2">
    <source>
        <dbReference type="ARBA" id="ARBA00020953"/>
    </source>
</evidence>
<feature type="domain" description="EngA-type G" evidence="11">
    <location>
        <begin position="179"/>
        <end position="355"/>
    </location>
</feature>
<dbReference type="CDD" id="cd01894">
    <property type="entry name" value="EngA1"/>
    <property type="match status" value="1"/>
</dbReference>
<dbReference type="GO" id="GO:0043022">
    <property type="term" value="F:ribosome binding"/>
    <property type="evidence" value="ECO:0007669"/>
    <property type="project" value="TreeGrafter"/>
</dbReference>
<protein>
    <recommendedName>
        <fullName evidence="2 8">GTPase Der</fullName>
    </recommendedName>
    <alternativeName>
        <fullName evidence="7 8">GTP-binding protein EngA</fullName>
    </alternativeName>
</protein>
<feature type="binding site" evidence="8">
    <location>
        <begin position="58"/>
        <end position="62"/>
    </location>
    <ligand>
        <name>GTP</name>
        <dbReference type="ChEBI" id="CHEBI:37565"/>
        <label>1</label>
    </ligand>
</feature>
<evidence type="ECO:0000259" key="11">
    <source>
        <dbReference type="PROSITE" id="PS51712"/>
    </source>
</evidence>
<dbReference type="PRINTS" id="PR00326">
    <property type="entry name" value="GTP1OBG"/>
</dbReference>
<dbReference type="InterPro" id="IPR027417">
    <property type="entry name" value="P-loop_NTPase"/>
</dbReference>